<dbReference type="Proteomes" id="UP001596047">
    <property type="component" value="Unassembled WGS sequence"/>
</dbReference>
<evidence type="ECO:0000313" key="2">
    <source>
        <dbReference type="Proteomes" id="UP001596047"/>
    </source>
</evidence>
<accession>A0ABW0W3K2</accession>
<organism evidence="1 2">
    <name type="scientific">Paenibacillus solisilvae</name>
    <dbReference type="NCBI Taxonomy" id="2486751"/>
    <lineage>
        <taxon>Bacteria</taxon>
        <taxon>Bacillati</taxon>
        <taxon>Bacillota</taxon>
        <taxon>Bacilli</taxon>
        <taxon>Bacillales</taxon>
        <taxon>Paenibacillaceae</taxon>
        <taxon>Paenibacillus</taxon>
    </lineage>
</organism>
<sequence>MDEAAKQFLLYKKYLYMPEYQIMSHVYHVGKRQPTRTPWGRGNGILNDTHGIGIVMLAGIETHRMQNWLQEN</sequence>
<comment type="caution">
    <text evidence="1">The sequence shown here is derived from an EMBL/GenBank/DDBJ whole genome shotgun (WGS) entry which is preliminary data.</text>
</comment>
<protein>
    <submittedName>
        <fullName evidence="1">Uncharacterized protein</fullName>
    </submittedName>
</protein>
<gene>
    <name evidence="1" type="ORF">ACFPYJ_21260</name>
</gene>
<dbReference type="RefSeq" id="WP_379190236.1">
    <property type="nucleotide sequence ID" value="NZ_JBHSOW010000080.1"/>
</dbReference>
<dbReference type="EMBL" id="JBHSOW010000080">
    <property type="protein sequence ID" value="MFC5651599.1"/>
    <property type="molecule type" value="Genomic_DNA"/>
</dbReference>
<dbReference type="Gene3D" id="1.50.10.10">
    <property type="match status" value="1"/>
</dbReference>
<keyword evidence="2" id="KW-1185">Reference proteome</keyword>
<dbReference type="InterPro" id="IPR012341">
    <property type="entry name" value="6hp_glycosidase-like_sf"/>
</dbReference>
<name>A0ABW0W3K2_9BACL</name>
<reference evidence="2" key="1">
    <citation type="journal article" date="2019" name="Int. J. Syst. Evol. Microbiol.">
        <title>The Global Catalogue of Microorganisms (GCM) 10K type strain sequencing project: providing services to taxonomists for standard genome sequencing and annotation.</title>
        <authorList>
            <consortium name="The Broad Institute Genomics Platform"/>
            <consortium name="The Broad Institute Genome Sequencing Center for Infectious Disease"/>
            <person name="Wu L."/>
            <person name="Ma J."/>
        </authorList>
    </citation>
    <scope>NUCLEOTIDE SEQUENCE [LARGE SCALE GENOMIC DNA]</scope>
    <source>
        <strain evidence="2">CGMCC 1.3240</strain>
    </source>
</reference>
<proteinExistence type="predicted"/>
<evidence type="ECO:0000313" key="1">
    <source>
        <dbReference type="EMBL" id="MFC5651599.1"/>
    </source>
</evidence>